<sequence length="379" mass="42534">MLNPLALDTIDLKVKISDGKVVYAKSSGNKLRGYERMFIGKDPRELPDIIPRVLSTCAQSHTFAYIKAVGNNNLDLIGNLMVSLEIIESNIKHPYAYWLPYLGGVEYEFPGGKKFRKVSHASRKIRAIMEKIGGKWPSVDYVKKGTKLSFTREELKDVISFLESDMLGMSLQDFLGIKELEELRGDIRYLNAEYWRAGLGRYASAWAQLDVSKIDDQGDRVLYDGTLVEVGPLAQALTFDDMIVKLHRDMGPSPLLRELARVRVAAKLILGLQDLEIESEGLHIRGDGIGYLESIRGVLVHQVKVKDKVVEYRVIQPTTFNASPGGALENAVLGIPVRNYRNPWEISLAVSSLDSCFITNVEVYLDDKYLFTKRVGGFC</sequence>
<evidence type="ECO:0000313" key="6">
    <source>
        <dbReference type="EMBL" id="AKV80728.1"/>
    </source>
</evidence>
<dbReference type="Pfam" id="PF00374">
    <property type="entry name" value="NiFeSe_Hases"/>
    <property type="match status" value="1"/>
</dbReference>
<dbReference type="OMA" id="KIGGKWP"/>
<feature type="binding site" evidence="1">
    <location>
        <position position="57"/>
    </location>
    <ligand>
        <name>Ni(2+)</name>
        <dbReference type="ChEBI" id="CHEBI:49786"/>
    </ligand>
</feature>
<reference evidence="2 8" key="1">
    <citation type="journal article" date="2014" name="J. Bacteriol.">
        <title>Role of an Archaeal PitA Transporter in the Copper and Arsenic Resistance of Metallosphaera sedula, an Extreme Thermoacidophile.</title>
        <authorList>
            <person name="McCarthy S."/>
            <person name="Ai C."/>
            <person name="Wheaton G."/>
            <person name="Tevatia R."/>
            <person name="Eckrich V."/>
            <person name="Kelly R."/>
            <person name="Blum P."/>
        </authorList>
    </citation>
    <scope>NUCLEOTIDE SEQUENCE [LARGE SCALE GENOMIC DNA]</scope>
    <source>
        <strain evidence="2 8">CuR1</strain>
    </source>
</reference>
<dbReference type="EMBL" id="CP012173">
    <property type="protein sequence ID" value="AKV76230.1"/>
    <property type="molecule type" value="Genomic_DNA"/>
</dbReference>
<evidence type="ECO:0000313" key="2">
    <source>
        <dbReference type="EMBL" id="AIM27078.1"/>
    </source>
</evidence>
<evidence type="ECO:0000313" key="5">
    <source>
        <dbReference type="EMBL" id="AKV78483.1"/>
    </source>
</evidence>
<dbReference type="EMBL" id="CP012172">
    <property type="protein sequence ID" value="AKV73991.1"/>
    <property type="molecule type" value="Genomic_DNA"/>
</dbReference>
<evidence type="ECO:0000256" key="1">
    <source>
        <dbReference type="PIRSR" id="PIRSR601501-1"/>
    </source>
</evidence>
<dbReference type="InterPro" id="IPR050867">
    <property type="entry name" value="NiFe/NiFeSe_hydrgnase_LSU"/>
</dbReference>
<accession>A0A088E555</accession>
<dbReference type="PATRIC" id="fig|43687.5.peg.949"/>
<dbReference type="InterPro" id="IPR001501">
    <property type="entry name" value="Ni-dep_hyd_lsu"/>
</dbReference>
<evidence type="ECO:0000313" key="8">
    <source>
        <dbReference type="Proteomes" id="UP000029084"/>
    </source>
</evidence>
<dbReference type="Proteomes" id="UP000062398">
    <property type="component" value="Chromosome"/>
</dbReference>
<evidence type="ECO:0000313" key="4">
    <source>
        <dbReference type="EMBL" id="AKV76230.1"/>
    </source>
</evidence>
<dbReference type="AlphaFoldDB" id="A0A088E555"/>
<dbReference type="InterPro" id="IPR029014">
    <property type="entry name" value="NiFe-Hase_large"/>
</dbReference>
<keyword evidence="1" id="KW-0479">Metal-binding</keyword>
<dbReference type="Proteomes" id="UP000061362">
    <property type="component" value="Chromosome"/>
</dbReference>
<evidence type="ECO:0000313" key="12">
    <source>
        <dbReference type="Proteomes" id="UP000062475"/>
    </source>
</evidence>
<dbReference type="RefSeq" id="WP_012020879.1">
    <property type="nucleotide sequence ID" value="NZ_CP008822.1"/>
</dbReference>
<comment type="cofactor">
    <cofactor evidence="1">
        <name>Fe cation</name>
        <dbReference type="ChEBI" id="CHEBI:24875"/>
    </cofactor>
</comment>
<proteinExistence type="predicted"/>
<feature type="binding site" evidence="1">
    <location>
        <position position="356"/>
    </location>
    <ligand>
        <name>Ni(2+)</name>
        <dbReference type="ChEBI" id="CHEBI:49786"/>
    </ligand>
</feature>
<dbReference type="PANTHER" id="PTHR42958">
    <property type="entry name" value="HYDROGENASE-2 LARGE CHAIN"/>
    <property type="match status" value="1"/>
</dbReference>
<feature type="binding site" evidence="1">
    <location>
        <position position="314"/>
    </location>
    <ligand>
        <name>Mg(2+)</name>
        <dbReference type="ChEBI" id="CHEBI:18420"/>
    </ligand>
</feature>
<feature type="binding site" evidence="1">
    <location>
        <position position="35"/>
    </location>
    <ligand>
        <name>Mg(2+)</name>
        <dbReference type="ChEBI" id="CHEBI:18420"/>
    </ligand>
</feature>
<dbReference type="OrthoDB" id="42371at2157"/>
<evidence type="ECO:0000313" key="9">
    <source>
        <dbReference type="Proteomes" id="UP000056255"/>
    </source>
</evidence>
<gene>
    <name evidence="2" type="ORF">HA72_0920</name>
    <name evidence="3" type="ORF">MsedA_0936</name>
    <name evidence="4" type="ORF">MsedB_0937</name>
    <name evidence="5" type="ORF">MsedC_0936</name>
    <name evidence="6" type="ORF">MsedD_0937</name>
    <name evidence="7" type="ORF">MsedE_0937</name>
</gene>
<comment type="cofactor">
    <cofactor evidence="1">
        <name>Ni(2+)</name>
        <dbReference type="ChEBI" id="CHEBI:49786"/>
    </cofactor>
</comment>
<dbReference type="Gene3D" id="1.10.645.10">
    <property type="entry name" value="Cytochrome-c3 Hydrogenase, chain B"/>
    <property type="match status" value="2"/>
</dbReference>
<protein>
    <submittedName>
        <fullName evidence="2 3">Hydrogenase</fullName>
    </submittedName>
</protein>
<dbReference type="SUPFAM" id="SSF56762">
    <property type="entry name" value="HydB/Nqo4-like"/>
    <property type="match status" value="1"/>
</dbReference>
<dbReference type="GO" id="GO:0016151">
    <property type="term" value="F:nickel cation binding"/>
    <property type="evidence" value="ECO:0007669"/>
    <property type="project" value="InterPro"/>
</dbReference>
<dbReference type="EMBL" id="CP012175">
    <property type="protein sequence ID" value="AKV80728.1"/>
    <property type="molecule type" value="Genomic_DNA"/>
</dbReference>
<evidence type="ECO:0000313" key="13">
    <source>
        <dbReference type="Proteomes" id="UP000068832"/>
    </source>
</evidence>
<dbReference type="GeneID" id="97614003"/>
<dbReference type="EMBL" id="CP008822">
    <property type="protein sequence ID" value="AIM27078.1"/>
    <property type="molecule type" value="Genomic_DNA"/>
</dbReference>
<keyword evidence="1" id="KW-0533">Nickel</keyword>
<dbReference type="PANTHER" id="PTHR42958:SF4">
    <property type="entry name" value="HYDROGENASE EXPRESSION_FORMATION PROTEIN HUPK"/>
    <property type="match status" value="1"/>
</dbReference>
<keyword evidence="1" id="KW-0460">Magnesium</keyword>
<keyword evidence="1" id="KW-0408">Iron</keyword>
<reference evidence="7 9" key="3">
    <citation type="submission" date="2015-07" db="EMBL/GenBank/DDBJ databases">
        <title>Physiological, transcriptional responses and genome re-sequencing of acid resistant extremely thermoacidophilic Metallosphaera sedula SARC-M1.</title>
        <authorList>
            <person name="Ai C."/>
            <person name="McCarthy S."/>
            <person name="Eckrich V."/>
            <person name="Rudrappa D."/>
            <person name="Qiu G."/>
            <person name="Blum P."/>
        </authorList>
    </citation>
    <scope>NUCLEOTIDE SEQUENCE [LARGE SCALE GENOMIC DNA]</scope>
    <source>
        <strain evidence="7 9">SARC-M1</strain>
    </source>
</reference>
<evidence type="ECO:0000313" key="7">
    <source>
        <dbReference type="EMBL" id="AKV82970.1"/>
    </source>
</evidence>
<dbReference type="Proteomes" id="UP000029084">
    <property type="component" value="Chromosome"/>
</dbReference>
<organism evidence="2 8">
    <name type="scientific">Metallosphaera sedula</name>
    <dbReference type="NCBI Taxonomy" id="43687"/>
    <lineage>
        <taxon>Archaea</taxon>
        <taxon>Thermoproteota</taxon>
        <taxon>Thermoprotei</taxon>
        <taxon>Sulfolobales</taxon>
        <taxon>Sulfolobaceae</taxon>
        <taxon>Metallosphaera</taxon>
    </lineage>
</organism>
<dbReference type="EMBL" id="CP012174">
    <property type="protein sequence ID" value="AKV78483.1"/>
    <property type="molecule type" value="Genomic_DNA"/>
</dbReference>
<evidence type="ECO:0000313" key="10">
    <source>
        <dbReference type="Proteomes" id="UP000061362"/>
    </source>
</evidence>
<evidence type="ECO:0000313" key="3">
    <source>
        <dbReference type="EMBL" id="AKV73991.1"/>
    </source>
</evidence>
<evidence type="ECO:0000313" key="11">
    <source>
        <dbReference type="Proteomes" id="UP000062398"/>
    </source>
</evidence>
<dbReference type="Proteomes" id="UP000056255">
    <property type="component" value="Chromosome"/>
</dbReference>
<dbReference type="EMBL" id="CP012176">
    <property type="protein sequence ID" value="AKV82970.1"/>
    <property type="molecule type" value="Genomic_DNA"/>
</dbReference>
<dbReference type="Proteomes" id="UP000062475">
    <property type="component" value="Chromosome"/>
</dbReference>
<reference evidence="10 11" key="2">
    <citation type="journal article" date="2015" name="Genome Announc.">
        <title>Complete Genome Sequences of Evolved Arsenate-Resistant Metallosphaera sedula Strains.</title>
        <authorList>
            <person name="Ai C."/>
            <person name="McCarthy S."/>
            <person name="Schackwitz W."/>
            <person name="Martin J."/>
            <person name="Lipzen A."/>
            <person name="Blum P."/>
        </authorList>
    </citation>
    <scope>NUCLEOTIDE SEQUENCE [LARGE SCALE GENOMIC DNA]</scope>
    <source>
        <strain evidence="5 11">ARS120-1</strain>
        <strain evidence="6 10">ARS120-2</strain>
        <strain evidence="3 13">ARS50-1</strain>
        <strain evidence="4 12">ARS50-2</strain>
    </source>
</reference>
<name>A0A088E555_9CREN</name>
<dbReference type="Proteomes" id="UP000068832">
    <property type="component" value="Chromosome"/>
</dbReference>
<feature type="binding site" evidence="1">
    <location>
        <position position="57"/>
    </location>
    <ligand>
        <name>Fe cation</name>
        <dbReference type="ChEBI" id="CHEBI:24875"/>
    </ligand>
</feature>